<keyword evidence="9 15" id="KW-0328">Glycosyltransferase</keyword>
<reference evidence="17" key="2">
    <citation type="journal article" date="2021" name="PeerJ">
        <title>Extensive microbial diversity within the chicken gut microbiome revealed by metagenomics and culture.</title>
        <authorList>
            <person name="Gilroy R."/>
            <person name="Ravi A."/>
            <person name="Getino M."/>
            <person name="Pursley I."/>
            <person name="Horton D.L."/>
            <person name="Alikhan N.F."/>
            <person name="Baker D."/>
            <person name="Gharbi K."/>
            <person name="Hall N."/>
            <person name="Watson M."/>
            <person name="Adriaenssens E.M."/>
            <person name="Foster-Nyarko E."/>
            <person name="Jarju S."/>
            <person name="Secka A."/>
            <person name="Antonio M."/>
            <person name="Oren A."/>
            <person name="Chaudhuri R.R."/>
            <person name="La Ragione R."/>
            <person name="Hildebrand F."/>
            <person name="Pallen M.J."/>
        </authorList>
    </citation>
    <scope>NUCLEOTIDE SEQUENCE</scope>
    <source>
        <strain evidence="17">ChiSjej5B23-6657</strain>
    </source>
</reference>
<evidence type="ECO:0000256" key="15">
    <source>
        <dbReference type="HAMAP-Rule" id="MF_01018"/>
    </source>
</evidence>
<dbReference type="InterPro" id="IPR018198">
    <property type="entry name" value="ATP_PRibTrfase_CS"/>
</dbReference>
<dbReference type="CDD" id="cd13595">
    <property type="entry name" value="PBP2_HisGs"/>
    <property type="match status" value="1"/>
</dbReference>
<dbReference type="PANTHER" id="PTHR21403:SF8">
    <property type="entry name" value="ATP PHOSPHORIBOSYLTRANSFERASE"/>
    <property type="match status" value="1"/>
</dbReference>
<dbReference type="SUPFAM" id="SSF53850">
    <property type="entry name" value="Periplasmic binding protein-like II"/>
    <property type="match status" value="1"/>
</dbReference>
<dbReference type="FunFam" id="3.40.190.10:FF:000008">
    <property type="entry name" value="ATP phosphoribosyltransferase"/>
    <property type="match status" value="1"/>
</dbReference>
<evidence type="ECO:0000256" key="5">
    <source>
        <dbReference type="ARBA" id="ARBA00011946"/>
    </source>
</evidence>
<evidence type="ECO:0000256" key="3">
    <source>
        <dbReference type="ARBA" id="ARBA00004667"/>
    </source>
</evidence>
<comment type="catalytic activity">
    <reaction evidence="1 15">
        <text>1-(5-phospho-beta-D-ribosyl)-ATP + diphosphate = 5-phospho-alpha-D-ribose 1-diphosphate + ATP</text>
        <dbReference type="Rhea" id="RHEA:18473"/>
        <dbReference type="ChEBI" id="CHEBI:30616"/>
        <dbReference type="ChEBI" id="CHEBI:33019"/>
        <dbReference type="ChEBI" id="CHEBI:58017"/>
        <dbReference type="ChEBI" id="CHEBI:73183"/>
        <dbReference type="EC" id="2.4.2.17"/>
    </reaction>
</comment>
<dbReference type="GO" id="GO:0005524">
    <property type="term" value="F:ATP binding"/>
    <property type="evidence" value="ECO:0007669"/>
    <property type="project" value="UniProtKB-KW"/>
</dbReference>
<proteinExistence type="inferred from homology"/>
<comment type="function">
    <text evidence="14 15">Catalyzes the condensation of ATP and 5-phosphoribose 1-diphosphate to form N'-(5'-phosphoribosyl)-ATP (PR-ATP). Has a crucial role in the pathway because the rate of histidine biosynthesis seems to be controlled primarily by regulation of HisG enzymatic activity.</text>
</comment>
<feature type="domain" description="ATP phosphoribosyltransferase catalytic" evidence="16">
    <location>
        <begin position="59"/>
        <end position="211"/>
    </location>
</feature>
<dbReference type="InterPro" id="IPR024893">
    <property type="entry name" value="ATP_PRibTrfase_HisG_short"/>
</dbReference>
<evidence type="ECO:0000256" key="8">
    <source>
        <dbReference type="ARBA" id="ARBA00022605"/>
    </source>
</evidence>
<dbReference type="GO" id="GO:0005737">
    <property type="term" value="C:cytoplasm"/>
    <property type="evidence" value="ECO:0007669"/>
    <property type="project" value="UniProtKB-SubCell"/>
</dbReference>
<comment type="subunit">
    <text evidence="15">Heteromultimer composed of HisG and HisZ subunits.</text>
</comment>
<evidence type="ECO:0000256" key="14">
    <source>
        <dbReference type="ARBA" id="ARBA00024861"/>
    </source>
</evidence>
<evidence type="ECO:0000256" key="13">
    <source>
        <dbReference type="ARBA" id="ARBA00023102"/>
    </source>
</evidence>
<dbReference type="GO" id="GO:0003879">
    <property type="term" value="F:ATP phosphoribosyltransferase activity"/>
    <property type="evidence" value="ECO:0007669"/>
    <property type="project" value="UniProtKB-UniRule"/>
</dbReference>
<evidence type="ECO:0000256" key="6">
    <source>
        <dbReference type="ARBA" id="ARBA00020998"/>
    </source>
</evidence>
<keyword evidence="13 15" id="KW-0368">Histidine biosynthesis</keyword>
<comment type="subcellular location">
    <subcellularLocation>
        <location evidence="2 15">Cytoplasm</location>
    </subcellularLocation>
</comment>
<gene>
    <name evidence="15" type="primary">hisG</name>
    <name evidence="17" type="ORF">IAA55_11315</name>
</gene>
<evidence type="ECO:0000313" key="17">
    <source>
        <dbReference type="EMBL" id="HIR71851.1"/>
    </source>
</evidence>
<dbReference type="InterPro" id="IPR001348">
    <property type="entry name" value="ATP_PRibTrfase_HisG"/>
</dbReference>
<comment type="similarity">
    <text evidence="4 15">Belongs to the ATP phosphoribosyltransferase family. Short subfamily.</text>
</comment>
<evidence type="ECO:0000256" key="12">
    <source>
        <dbReference type="ARBA" id="ARBA00022840"/>
    </source>
</evidence>
<dbReference type="Gene3D" id="3.40.190.10">
    <property type="entry name" value="Periplasmic binding protein-like II"/>
    <property type="match status" value="2"/>
</dbReference>
<comment type="pathway">
    <text evidence="3 15">Amino-acid biosynthesis; L-histidine biosynthesis; L-histidine from 5-phospho-alpha-D-ribose 1-diphosphate: step 1/9.</text>
</comment>
<dbReference type="EC" id="2.4.2.17" evidence="5 15"/>
<keyword evidence="8 15" id="KW-0028">Amino-acid biosynthesis</keyword>
<evidence type="ECO:0000256" key="1">
    <source>
        <dbReference type="ARBA" id="ARBA00000915"/>
    </source>
</evidence>
<accession>A0A9D1JBL6</accession>
<dbReference type="GO" id="GO:0000105">
    <property type="term" value="P:L-histidine biosynthetic process"/>
    <property type="evidence" value="ECO:0007669"/>
    <property type="project" value="UniProtKB-UniRule"/>
</dbReference>
<dbReference type="AlphaFoldDB" id="A0A9D1JBL6"/>
<keyword evidence="11 15" id="KW-0547">Nucleotide-binding</keyword>
<name>A0A9D1JBL6_9FIRM</name>
<keyword evidence="10 15" id="KW-0808">Transferase</keyword>
<dbReference type="PANTHER" id="PTHR21403">
    <property type="entry name" value="ATP PHOSPHORIBOSYLTRANSFERASE ATP-PRTASE"/>
    <property type="match status" value="1"/>
</dbReference>
<evidence type="ECO:0000259" key="16">
    <source>
        <dbReference type="Pfam" id="PF01634"/>
    </source>
</evidence>
<comment type="caution">
    <text evidence="17">The sequence shown here is derived from an EMBL/GenBank/DDBJ whole genome shotgun (WGS) entry which is preliminary data.</text>
</comment>
<dbReference type="Proteomes" id="UP000823912">
    <property type="component" value="Unassembled WGS sequence"/>
</dbReference>
<dbReference type="EMBL" id="DVHM01000189">
    <property type="protein sequence ID" value="HIR71851.1"/>
    <property type="molecule type" value="Genomic_DNA"/>
</dbReference>
<keyword evidence="7 15" id="KW-0963">Cytoplasm</keyword>
<dbReference type="Pfam" id="PF01634">
    <property type="entry name" value="HisG"/>
    <property type="match status" value="1"/>
</dbReference>
<evidence type="ECO:0000256" key="10">
    <source>
        <dbReference type="ARBA" id="ARBA00022679"/>
    </source>
</evidence>
<evidence type="ECO:0000256" key="4">
    <source>
        <dbReference type="ARBA" id="ARBA00009489"/>
    </source>
</evidence>
<sequence length="225" mass="25570">MSDERYLTFALGKGRLAKQTLKTFEKIGITCEEMKDPATRKLIFVNEEMKMRFFLAKGPDVPTYVEYGAADIGIVGEDTILEEARNIYEVLDLGFGKCRMCVCGPKESRELLQHHELIRVATKYPRIAKDYFYNKKYQTVEIIKLNGSIELAPIVGLSEVIVDIVETGSTLRENGLQVLEEVCPLSARMVVNQVSMKMENERITALIQKLKEVLAEEEARKKQEG</sequence>
<dbReference type="NCBIfam" id="TIGR00070">
    <property type="entry name" value="hisG"/>
    <property type="match status" value="1"/>
</dbReference>
<evidence type="ECO:0000256" key="7">
    <source>
        <dbReference type="ARBA" id="ARBA00022490"/>
    </source>
</evidence>
<evidence type="ECO:0000256" key="11">
    <source>
        <dbReference type="ARBA" id="ARBA00022741"/>
    </source>
</evidence>
<keyword evidence="12 15" id="KW-0067">ATP-binding</keyword>
<evidence type="ECO:0000313" key="18">
    <source>
        <dbReference type="Proteomes" id="UP000823912"/>
    </source>
</evidence>
<evidence type="ECO:0000256" key="2">
    <source>
        <dbReference type="ARBA" id="ARBA00004496"/>
    </source>
</evidence>
<dbReference type="PROSITE" id="PS01316">
    <property type="entry name" value="ATP_P_PHORIBOSYLTR"/>
    <property type="match status" value="1"/>
</dbReference>
<reference evidence="17" key="1">
    <citation type="submission" date="2020-10" db="EMBL/GenBank/DDBJ databases">
        <authorList>
            <person name="Gilroy R."/>
        </authorList>
    </citation>
    <scope>NUCLEOTIDE SEQUENCE</scope>
    <source>
        <strain evidence="17">ChiSjej5B23-6657</strain>
    </source>
</reference>
<protein>
    <recommendedName>
        <fullName evidence="6 15">ATP phosphoribosyltransferase</fullName>
        <shortName evidence="15">ATP-PRT</shortName>
        <shortName evidence="15">ATP-PRTase</shortName>
        <ecNumber evidence="5 15">2.4.2.17</ecNumber>
    </recommendedName>
</protein>
<dbReference type="HAMAP" id="MF_01018">
    <property type="entry name" value="HisG_Short"/>
    <property type="match status" value="1"/>
</dbReference>
<organism evidence="17 18">
    <name type="scientific">Candidatus Pullilachnospira gallistercoris</name>
    <dbReference type="NCBI Taxonomy" id="2840911"/>
    <lineage>
        <taxon>Bacteria</taxon>
        <taxon>Bacillati</taxon>
        <taxon>Bacillota</taxon>
        <taxon>Clostridia</taxon>
        <taxon>Lachnospirales</taxon>
        <taxon>Lachnospiraceae</taxon>
        <taxon>Lachnospiraceae incertae sedis</taxon>
        <taxon>Candidatus Pullilachnospira</taxon>
    </lineage>
</organism>
<evidence type="ECO:0000256" key="9">
    <source>
        <dbReference type="ARBA" id="ARBA00022676"/>
    </source>
</evidence>
<dbReference type="InterPro" id="IPR013820">
    <property type="entry name" value="ATP_PRibTrfase_cat"/>
</dbReference>
<comment type="domain">
    <text evidence="15">Lacks the C-terminal regulatory region which is replaced by HisZ.</text>
</comment>